<dbReference type="EMBL" id="OX465079">
    <property type="protein sequence ID" value="CAI9275184.1"/>
    <property type="molecule type" value="Genomic_DNA"/>
</dbReference>
<sequence length="221" mass="24120">MDKKIAKKKKKVIVEYEDEIVPESHVHDHATIVSSLKRDSPITPNVEASGDLDGFVKTFHVDTTINQGIPMNISNMDTNVIMGKGVLNNEAQGNSLILISSTFDISTISTNLSLPPFVSTVSTTLPPANHSPTFDQILQQPITSIFPSQSIDGPKKVNDDANTNDGEFAGTFDDLEFDPEEENIPDHMLMSGKQLKIYNKKLNSSLQLQADVGGSHSISEI</sequence>
<keyword evidence="2" id="KW-1185">Reference proteome</keyword>
<proteinExistence type="predicted"/>
<organism evidence="1 2">
    <name type="scientific">Lactuca saligna</name>
    <name type="common">Willowleaf lettuce</name>
    <dbReference type="NCBI Taxonomy" id="75948"/>
    <lineage>
        <taxon>Eukaryota</taxon>
        <taxon>Viridiplantae</taxon>
        <taxon>Streptophyta</taxon>
        <taxon>Embryophyta</taxon>
        <taxon>Tracheophyta</taxon>
        <taxon>Spermatophyta</taxon>
        <taxon>Magnoliopsida</taxon>
        <taxon>eudicotyledons</taxon>
        <taxon>Gunneridae</taxon>
        <taxon>Pentapetalae</taxon>
        <taxon>asterids</taxon>
        <taxon>campanulids</taxon>
        <taxon>Asterales</taxon>
        <taxon>Asteraceae</taxon>
        <taxon>Cichorioideae</taxon>
        <taxon>Cichorieae</taxon>
        <taxon>Lactucinae</taxon>
        <taxon>Lactuca</taxon>
    </lineage>
</organism>
<name>A0AA36DXH9_LACSI</name>
<evidence type="ECO:0000313" key="2">
    <source>
        <dbReference type="Proteomes" id="UP001177003"/>
    </source>
</evidence>
<dbReference type="Proteomes" id="UP001177003">
    <property type="component" value="Chromosome 3"/>
</dbReference>
<protein>
    <submittedName>
        <fullName evidence="1">Uncharacterized protein</fullName>
    </submittedName>
</protein>
<accession>A0AA36DXH9</accession>
<dbReference type="AlphaFoldDB" id="A0AA36DXH9"/>
<evidence type="ECO:0000313" key="1">
    <source>
        <dbReference type="EMBL" id="CAI9275184.1"/>
    </source>
</evidence>
<reference evidence="1" key="1">
    <citation type="submission" date="2023-04" db="EMBL/GenBank/DDBJ databases">
        <authorList>
            <person name="Vijverberg K."/>
            <person name="Xiong W."/>
            <person name="Schranz E."/>
        </authorList>
    </citation>
    <scope>NUCLEOTIDE SEQUENCE</scope>
</reference>
<gene>
    <name evidence="1" type="ORF">LSALG_LOCUS15225</name>
</gene>